<evidence type="ECO:0000256" key="1">
    <source>
        <dbReference type="SAM" id="Phobius"/>
    </source>
</evidence>
<dbReference type="Proteomes" id="UP000231896">
    <property type="component" value="Chromosome"/>
</dbReference>
<organism evidence="2 3">
    <name type="scientific">Mesoplasma melaleucae</name>
    <dbReference type="NCBI Taxonomy" id="81459"/>
    <lineage>
        <taxon>Bacteria</taxon>
        <taxon>Bacillati</taxon>
        <taxon>Mycoplasmatota</taxon>
        <taxon>Mollicutes</taxon>
        <taxon>Entomoplasmatales</taxon>
        <taxon>Entomoplasmataceae</taxon>
        <taxon>Mesoplasma</taxon>
    </lineage>
</organism>
<feature type="transmembrane region" description="Helical" evidence="1">
    <location>
        <begin position="22"/>
        <end position="41"/>
    </location>
</feature>
<name>A0A2K8NVD8_9MOLU</name>
<reference evidence="2 3" key="1">
    <citation type="submission" date="2017-11" db="EMBL/GenBank/DDBJ databases">
        <title>Genome sequence of Entomoplasma melaleucae M1 (ATCC 49191).</title>
        <authorList>
            <person name="Lo W.-S."/>
            <person name="Gasparich G.E."/>
            <person name="Kuo C.-H."/>
        </authorList>
    </citation>
    <scope>NUCLEOTIDE SEQUENCE [LARGE SCALE GENOMIC DNA]</scope>
    <source>
        <strain evidence="2 3">M1</strain>
    </source>
</reference>
<keyword evidence="3" id="KW-1185">Reference proteome</keyword>
<sequence length="119" mass="13288">MKPNPKYANDESIAIASGIAKAHVWITIGKIFGMMFFQIIFGPFEPKIWDATLYYVFLVKAICVLTKLAKPIQLVIDIANITRPIVLAPTIKIITSHKINAGIKEINLVNSIKNKSYSE</sequence>
<evidence type="ECO:0000313" key="2">
    <source>
        <dbReference type="EMBL" id="ATZ17779.1"/>
    </source>
</evidence>
<accession>A0A2K8NVD8</accession>
<gene>
    <name evidence="2" type="ORF">EMELA_v1c02060</name>
</gene>
<protein>
    <submittedName>
        <fullName evidence="2">Uncharacterized protein</fullName>
    </submittedName>
</protein>
<dbReference type="KEGG" id="eml:EMELA_v1c02060"/>
<keyword evidence="1" id="KW-0472">Membrane</keyword>
<keyword evidence="1" id="KW-0812">Transmembrane</keyword>
<dbReference type="EMBL" id="CP024964">
    <property type="protein sequence ID" value="ATZ17779.1"/>
    <property type="molecule type" value="Genomic_DNA"/>
</dbReference>
<proteinExistence type="predicted"/>
<feature type="transmembrane region" description="Helical" evidence="1">
    <location>
        <begin position="53"/>
        <end position="69"/>
    </location>
</feature>
<evidence type="ECO:0000313" key="3">
    <source>
        <dbReference type="Proteomes" id="UP000231896"/>
    </source>
</evidence>
<dbReference type="AlphaFoldDB" id="A0A2K8NVD8"/>
<keyword evidence="1" id="KW-1133">Transmembrane helix</keyword>